<evidence type="ECO:0000313" key="4">
    <source>
        <dbReference type="Proteomes" id="UP000077069"/>
    </source>
</evidence>
<sequence>MAATIIKTLCTLAIFASAVQGNTIAKREGIASLAKRQGACDSGETLCGTVGLTSYCAPQGAKCCSILYSAPDDATCCDAGTYARPGYYCCSGGGSCPVGETCLACTPEEGNAPTSAVAPSRSSSVPLTTPPPDVTSTITRTSYTYFTFTITYYYYQFYWIYVPALTRSTSTSSEVTTTYITSVYASNSADAQSSIDDITSTASFPTPESATELPPLETSSADDETSTSSRRPSTTAPLESASSAASASASSSIAEFTGGAGGQGRVGATLYSSLGAWLVTFGLATGALCIVL</sequence>
<proteinExistence type="predicted"/>
<dbReference type="OrthoDB" id="3798000at2759"/>
<dbReference type="InParanoid" id="A0A177BYY9"/>
<dbReference type="AlphaFoldDB" id="A0A177BYY9"/>
<feature type="region of interest" description="Disordered" evidence="1">
    <location>
        <begin position="198"/>
        <end position="240"/>
    </location>
</feature>
<dbReference type="EMBL" id="KV441561">
    <property type="protein sequence ID" value="OAF99747.1"/>
    <property type="molecule type" value="Genomic_DNA"/>
</dbReference>
<feature type="chain" id="PRO_5008057560" description="GPI anchored serine-threonine rich protein" evidence="2">
    <location>
        <begin position="22"/>
        <end position="292"/>
    </location>
</feature>
<dbReference type="STRING" id="1460663.A0A177BYY9"/>
<dbReference type="Proteomes" id="UP000077069">
    <property type="component" value="Unassembled WGS sequence"/>
</dbReference>
<feature type="compositionally biased region" description="Polar residues" evidence="1">
    <location>
        <begin position="198"/>
        <end position="209"/>
    </location>
</feature>
<evidence type="ECO:0000313" key="3">
    <source>
        <dbReference type="EMBL" id="OAF99747.1"/>
    </source>
</evidence>
<dbReference type="RefSeq" id="XP_018030113.1">
    <property type="nucleotide sequence ID" value="XM_018183412.1"/>
</dbReference>
<feature type="compositionally biased region" description="Low complexity" evidence="1">
    <location>
        <begin position="226"/>
        <end position="240"/>
    </location>
</feature>
<organism evidence="3 4">
    <name type="scientific">Paraphaeosphaeria sporulosa</name>
    <dbReference type="NCBI Taxonomy" id="1460663"/>
    <lineage>
        <taxon>Eukaryota</taxon>
        <taxon>Fungi</taxon>
        <taxon>Dikarya</taxon>
        <taxon>Ascomycota</taxon>
        <taxon>Pezizomycotina</taxon>
        <taxon>Dothideomycetes</taxon>
        <taxon>Pleosporomycetidae</taxon>
        <taxon>Pleosporales</taxon>
        <taxon>Massarineae</taxon>
        <taxon>Didymosphaeriaceae</taxon>
        <taxon>Paraphaeosphaeria</taxon>
    </lineage>
</organism>
<feature type="signal peptide" evidence="2">
    <location>
        <begin position="1"/>
        <end position="21"/>
    </location>
</feature>
<evidence type="ECO:0000256" key="2">
    <source>
        <dbReference type="SAM" id="SignalP"/>
    </source>
</evidence>
<reference evidence="3 4" key="1">
    <citation type="submission" date="2016-05" db="EMBL/GenBank/DDBJ databases">
        <title>Comparative analysis of secretome profiles of manganese(II)-oxidizing ascomycete fungi.</title>
        <authorList>
            <consortium name="DOE Joint Genome Institute"/>
            <person name="Zeiner C.A."/>
            <person name="Purvine S.O."/>
            <person name="Zink E.M."/>
            <person name="Wu S."/>
            <person name="Pasa-Tolic L."/>
            <person name="Chaput D.L."/>
            <person name="Haridas S."/>
            <person name="Grigoriev I.V."/>
            <person name="Santelli C.M."/>
            <person name="Hansel C.M."/>
        </authorList>
    </citation>
    <scope>NUCLEOTIDE SEQUENCE [LARGE SCALE GENOMIC DNA]</scope>
    <source>
        <strain evidence="3 4">AP3s5-JAC2a</strain>
    </source>
</reference>
<gene>
    <name evidence="3" type="ORF">CC84DRAFT_1222756</name>
</gene>
<evidence type="ECO:0000256" key="1">
    <source>
        <dbReference type="SAM" id="MobiDB-lite"/>
    </source>
</evidence>
<protein>
    <recommendedName>
        <fullName evidence="5">GPI anchored serine-threonine rich protein</fullName>
    </recommendedName>
</protein>
<evidence type="ECO:0008006" key="5">
    <source>
        <dbReference type="Google" id="ProtNLM"/>
    </source>
</evidence>
<accession>A0A177BYY9</accession>
<name>A0A177BYY9_9PLEO</name>
<keyword evidence="4" id="KW-1185">Reference proteome</keyword>
<dbReference type="GeneID" id="28766898"/>
<keyword evidence="2" id="KW-0732">Signal</keyword>